<proteinExistence type="predicted"/>
<organism evidence="1 2">
    <name type="scientific">Symbiodinium natans</name>
    <dbReference type="NCBI Taxonomy" id="878477"/>
    <lineage>
        <taxon>Eukaryota</taxon>
        <taxon>Sar</taxon>
        <taxon>Alveolata</taxon>
        <taxon>Dinophyceae</taxon>
        <taxon>Suessiales</taxon>
        <taxon>Symbiodiniaceae</taxon>
        <taxon>Symbiodinium</taxon>
    </lineage>
</organism>
<protein>
    <submittedName>
        <fullName evidence="1">Uncharacterized protein</fullName>
    </submittedName>
</protein>
<accession>A0A812R4U1</accession>
<reference evidence="1" key="1">
    <citation type="submission" date="2021-02" db="EMBL/GenBank/DDBJ databases">
        <authorList>
            <person name="Dougan E. K."/>
            <person name="Rhodes N."/>
            <person name="Thang M."/>
            <person name="Chan C."/>
        </authorList>
    </citation>
    <scope>NUCLEOTIDE SEQUENCE</scope>
</reference>
<gene>
    <name evidence="1" type="ORF">SNAT2548_LOCUS22769</name>
</gene>
<keyword evidence="2" id="KW-1185">Reference proteome</keyword>
<feature type="non-terminal residue" evidence="1">
    <location>
        <position position="91"/>
    </location>
</feature>
<dbReference type="Proteomes" id="UP000604046">
    <property type="component" value="Unassembled WGS sequence"/>
</dbReference>
<dbReference type="AlphaFoldDB" id="A0A812R4U1"/>
<comment type="caution">
    <text evidence="1">The sequence shown here is derived from an EMBL/GenBank/DDBJ whole genome shotgun (WGS) entry which is preliminary data.</text>
</comment>
<evidence type="ECO:0000313" key="2">
    <source>
        <dbReference type="Proteomes" id="UP000604046"/>
    </source>
</evidence>
<name>A0A812R4U1_9DINO</name>
<dbReference type="EMBL" id="CAJNDS010002299">
    <property type="protein sequence ID" value="CAE7418728.1"/>
    <property type="molecule type" value="Genomic_DNA"/>
</dbReference>
<sequence>MQLPKRLRRWPDVSAAFLSLLRLKGLCMFKEDLVYFIGVKRCSIFLLSKLADLLFNLVPQILSRGGPLSDVLGQYLLLFGGDCWLQVGREW</sequence>
<evidence type="ECO:0000313" key="1">
    <source>
        <dbReference type="EMBL" id="CAE7418728.1"/>
    </source>
</evidence>